<dbReference type="Gene3D" id="1.50.10.160">
    <property type="match status" value="1"/>
</dbReference>
<proteinExistence type="predicted"/>
<dbReference type="EMBL" id="CP097504">
    <property type="protein sequence ID" value="URD87780.1"/>
    <property type="molecule type" value="Genomic_DNA"/>
</dbReference>
<dbReference type="AlphaFoldDB" id="A0A9E7JNN9"/>
<sequence length="758" mass="87216">MDESISYLVERIKEDMFSPSADMLSFLPPSPYETAWVAMVAGPQSPHRPMFPQCLEWILRHQREEGYWGELGTPMDSLTSTIACVVALNAWDTGHANIEKGLGFLRANMMKLLMEHRGGIPRWFSIVFPGMLELALAKGLPVLPDGGSTPAVNNVFNRRETIFAMEKSSGNDRQPPLTSFLEALPISCRPNHEVILRLQMEDGSLFHSPSATASAFMITGDMNCLGYLQTMLKRCSNVVPSVFPVDEDLIKLCLVDHLRRIGCGDHFAEEIRGVMDHTYRNWAKQQREDYKNYEISQYIYRDSLAFNLLRAYGYRVTPRKFCWFMDEKDVLTHIMENYTEFLGAMVGVYRAAHFMFPEEVELQNAKDFAMKVLQKCLQLEGNNADLTGLEKEIEHEMKLPWLARMDHLEHRMYIERSKGYISWIGKTNTCRLSCSPFVIKLAIKSFLNRQSLYKNELEELKRWSEESGLSKMGFGREKTTYCYFLATVPTCLPLHSDLRKILAKCAIIVTIADDFFDEKGSLNELERLTEAVHRWKGENLSGDTKVIFDALDELLRDIAFKSFSQYDNGVEDVLHDMWRDVFDSWLTEFKWSSSKHAPSIDEYIEVATTSVAVQVMTLPACFLTYSGAPRDSIKSHFSKITKLAMFCARLLNDSQSYQRELEHGKFNMVPLYMKENADASIEDSIDHIRHILEKKGKEFVELFFGDEYNSVPKLWKQLHLTSLKAFWMLYNTTNKFDSPTALLQNINMAFYDALEINV</sequence>
<dbReference type="Gene3D" id="1.50.10.130">
    <property type="entry name" value="Terpene synthase, N-terminal domain"/>
    <property type="match status" value="1"/>
</dbReference>
<evidence type="ECO:0000259" key="5">
    <source>
        <dbReference type="Pfam" id="PF01397"/>
    </source>
</evidence>
<reference evidence="7" key="1">
    <citation type="submission" date="2022-05" db="EMBL/GenBank/DDBJ databases">
        <title>The Musa troglodytarum L. genome provides insights into the mechanism of non-climacteric behaviour and enrichment of carotenoids.</title>
        <authorList>
            <person name="Wang J."/>
        </authorList>
    </citation>
    <scope>NUCLEOTIDE SEQUENCE</scope>
    <source>
        <tissue evidence="7">Leaf</tissue>
    </source>
</reference>
<dbReference type="SFLD" id="SFLDG01014">
    <property type="entry name" value="Terpene_Cyclase_Like_1_N-term"/>
    <property type="match status" value="1"/>
</dbReference>
<dbReference type="InterPro" id="IPR036965">
    <property type="entry name" value="Terpene_synth_N_sf"/>
</dbReference>
<evidence type="ECO:0000256" key="3">
    <source>
        <dbReference type="ARBA" id="ARBA00022842"/>
    </source>
</evidence>
<keyword evidence="3" id="KW-0460">Magnesium</keyword>
<dbReference type="Gene3D" id="1.10.600.10">
    <property type="entry name" value="Farnesyl Diphosphate Synthase"/>
    <property type="match status" value="1"/>
</dbReference>
<evidence type="ECO:0000259" key="6">
    <source>
        <dbReference type="Pfam" id="PF03936"/>
    </source>
</evidence>
<dbReference type="InterPro" id="IPR050148">
    <property type="entry name" value="Terpene_synthase-like"/>
</dbReference>
<dbReference type="Pfam" id="PF03936">
    <property type="entry name" value="Terpene_synth_C"/>
    <property type="match status" value="1"/>
</dbReference>
<dbReference type="GO" id="GO:0010333">
    <property type="term" value="F:terpene synthase activity"/>
    <property type="evidence" value="ECO:0007669"/>
    <property type="project" value="InterPro"/>
</dbReference>
<name>A0A9E7JNN9_9LILI</name>
<dbReference type="OrthoDB" id="776249at2759"/>
<evidence type="ECO:0000256" key="4">
    <source>
        <dbReference type="ARBA" id="ARBA00023239"/>
    </source>
</evidence>
<feature type="domain" description="Terpene synthase metal-binding" evidence="6">
    <location>
        <begin position="466"/>
        <end position="697"/>
    </location>
</feature>
<comment type="cofactor">
    <cofactor evidence="1">
        <name>Mg(2+)</name>
        <dbReference type="ChEBI" id="CHEBI:18420"/>
    </cofactor>
</comment>
<dbReference type="GO" id="GO:0000287">
    <property type="term" value="F:magnesium ion binding"/>
    <property type="evidence" value="ECO:0007669"/>
    <property type="project" value="InterPro"/>
</dbReference>
<dbReference type="InterPro" id="IPR001906">
    <property type="entry name" value="Terpene_synth_N"/>
</dbReference>
<dbReference type="Pfam" id="PF01397">
    <property type="entry name" value="Terpene_synth"/>
    <property type="match status" value="1"/>
</dbReference>
<dbReference type="FunFam" id="1.10.600.10:FF:000036">
    <property type="entry name" value="cis-abienol synthase, chloroplastic"/>
    <property type="match status" value="1"/>
</dbReference>
<feature type="domain" description="Terpene synthase N-terminal" evidence="5">
    <location>
        <begin position="198"/>
        <end position="397"/>
    </location>
</feature>
<dbReference type="PANTHER" id="PTHR31739">
    <property type="entry name" value="ENT-COPALYL DIPHOSPHATE SYNTHASE, CHLOROPLASTIC"/>
    <property type="match status" value="1"/>
</dbReference>
<dbReference type="InterPro" id="IPR008949">
    <property type="entry name" value="Isoprenoid_synthase_dom_sf"/>
</dbReference>
<dbReference type="Proteomes" id="UP001055439">
    <property type="component" value="Chromosome 2"/>
</dbReference>
<evidence type="ECO:0000313" key="8">
    <source>
        <dbReference type="Proteomes" id="UP001055439"/>
    </source>
</evidence>
<dbReference type="PANTHER" id="PTHR31739:SF25">
    <property type="entry name" value="(E,E)-GERANYLLINALOOL SYNTHASE"/>
    <property type="match status" value="1"/>
</dbReference>
<keyword evidence="4" id="KW-0456">Lyase</keyword>
<gene>
    <name evidence="7" type="ORF">MUK42_26931</name>
</gene>
<keyword evidence="2" id="KW-0479">Metal-binding</keyword>
<dbReference type="InterPro" id="IPR005630">
    <property type="entry name" value="Terpene_synthase_metal-bd"/>
</dbReference>
<accession>A0A9E7JNN9</accession>
<keyword evidence="8" id="KW-1185">Reference proteome</keyword>
<dbReference type="SUPFAM" id="SSF48576">
    <property type="entry name" value="Terpenoid synthases"/>
    <property type="match status" value="1"/>
</dbReference>
<organism evidence="7 8">
    <name type="scientific">Musa troglodytarum</name>
    <name type="common">fe'i banana</name>
    <dbReference type="NCBI Taxonomy" id="320322"/>
    <lineage>
        <taxon>Eukaryota</taxon>
        <taxon>Viridiplantae</taxon>
        <taxon>Streptophyta</taxon>
        <taxon>Embryophyta</taxon>
        <taxon>Tracheophyta</taxon>
        <taxon>Spermatophyta</taxon>
        <taxon>Magnoliopsida</taxon>
        <taxon>Liliopsida</taxon>
        <taxon>Zingiberales</taxon>
        <taxon>Musaceae</taxon>
        <taxon>Musa</taxon>
    </lineage>
</organism>
<dbReference type="InterPro" id="IPR008930">
    <property type="entry name" value="Terpenoid_cyclase/PrenylTrfase"/>
</dbReference>
<dbReference type="GO" id="GO:0016102">
    <property type="term" value="P:diterpenoid biosynthetic process"/>
    <property type="evidence" value="ECO:0007669"/>
    <property type="project" value="TreeGrafter"/>
</dbReference>
<dbReference type="SUPFAM" id="SSF48239">
    <property type="entry name" value="Terpenoid cyclases/Protein prenyltransferases"/>
    <property type="match status" value="2"/>
</dbReference>
<protein>
    <submittedName>
        <fullName evidence="7">Synthase</fullName>
    </submittedName>
</protein>
<evidence type="ECO:0000313" key="7">
    <source>
        <dbReference type="EMBL" id="URD87780.1"/>
    </source>
</evidence>
<dbReference type="FunFam" id="1.50.10.130:FF:000002">
    <property type="entry name" value="Ent-copalyl diphosphate synthase, chloroplastic"/>
    <property type="match status" value="1"/>
</dbReference>
<evidence type="ECO:0000256" key="2">
    <source>
        <dbReference type="ARBA" id="ARBA00022723"/>
    </source>
</evidence>
<evidence type="ECO:0000256" key="1">
    <source>
        <dbReference type="ARBA" id="ARBA00001946"/>
    </source>
</evidence>